<gene>
    <name evidence="15" type="ORF">PGLA2088_LOCUS31130</name>
</gene>
<keyword evidence="7" id="KW-0256">Endoplasmic reticulum</keyword>
<evidence type="ECO:0000256" key="3">
    <source>
        <dbReference type="ARBA" id="ARBA00004860"/>
    </source>
</evidence>
<keyword evidence="14" id="KW-1133">Transmembrane helix</keyword>
<feature type="binding site" description="axial binding residue" evidence="12">
    <location>
        <position position="490"/>
    </location>
    <ligand>
        <name>heme</name>
        <dbReference type="ChEBI" id="CHEBI:30413"/>
    </ligand>
    <ligandPart>
        <name>Fe</name>
        <dbReference type="ChEBI" id="CHEBI:18248"/>
    </ligandPart>
</feature>
<accession>A0A813KHR7</accession>
<dbReference type="InterPro" id="IPR050529">
    <property type="entry name" value="CYP450_sterol_14alpha_dmase"/>
</dbReference>
<keyword evidence="5 12" id="KW-0349">Heme</keyword>
<dbReference type="InterPro" id="IPR024204">
    <property type="entry name" value="Cyt_P450_CYP7A1-type"/>
</dbReference>
<dbReference type="CDD" id="cd11040">
    <property type="entry name" value="CYP7_CYP8-like"/>
    <property type="match status" value="1"/>
</dbReference>
<dbReference type="Gene3D" id="1.10.630.10">
    <property type="entry name" value="Cytochrome P450"/>
    <property type="match status" value="1"/>
</dbReference>
<dbReference type="PANTHER" id="PTHR24304">
    <property type="entry name" value="CYTOCHROME P450 FAMILY 7"/>
    <property type="match status" value="1"/>
</dbReference>
<dbReference type="PANTHER" id="PTHR24304:SF4">
    <property type="entry name" value="CYTOCHROME P450"/>
    <property type="match status" value="1"/>
</dbReference>
<evidence type="ECO:0000256" key="2">
    <source>
        <dbReference type="ARBA" id="ARBA00004586"/>
    </source>
</evidence>
<sequence>MLTQQRGTVLKSLTSSLYPFSPLTFIKANMVSQSLLTASALAVVVLGLVTQTLLPTGLFDQLPNFYALLRIAAALGAGVKVVQLLLKQYIRFPGEPPLVSGPMPWLGLAAEFGKGSGIFLARMRKLNNGGAFTAFIAGRRMTFLPPSAYQAMFRQPKTLCFNTIMVHIGKACFGFQHGDPKAILQDPEVHRMFIQHLSGQGLLEMSSRFAPLFEEALKDEVTRTEESCSRPLFELVQLLLVRAGLGSLWWRMSREEALALLADFNAFDKGFMLLAGGVPGFLMRKPTEARERLAQFATSGVAFEEDAKKQKSLSILKPMCDVVEARFRYFSSHWGLDAPQIASKQVALLYGAHSNTAPTAFWAMARLLHDPKALAAVSAEVRREVDVSKAEEVPLLESLLDEVLRFYGAMLSVREVTESTKFEWPGGSAWLRKGDRVVAASHYRHFEESTLGEDCEQFRFDRFCNNSEGAGSPPKASATTQPFGGGSSMCSGRHFAKVEMRLLVAGLLRSFDWEAIQQLPEADPSRTGMLQPLCDVTATFRRRAEA</sequence>
<evidence type="ECO:0000256" key="1">
    <source>
        <dbReference type="ARBA" id="ARBA00001971"/>
    </source>
</evidence>
<evidence type="ECO:0000313" key="16">
    <source>
        <dbReference type="Proteomes" id="UP000626109"/>
    </source>
</evidence>
<dbReference type="Pfam" id="PF00067">
    <property type="entry name" value="p450"/>
    <property type="match status" value="1"/>
</dbReference>
<evidence type="ECO:0000256" key="5">
    <source>
        <dbReference type="ARBA" id="ARBA00022617"/>
    </source>
</evidence>
<comment type="subcellular location">
    <subcellularLocation>
        <location evidence="2">Endoplasmic reticulum membrane</location>
    </subcellularLocation>
</comment>
<dbReference type="InterPro" id="IPR036396">
    <property type="entry name" value="Cyt_P450_sf"/>
</dbReference>
<dbReference type="GO" id="GO:0008395">
    <property type="term" value="F:steroid hydroxylase activity"/>
    <property type="evidence" value="ECO:0007669"/>
    <property type="project" value="TreeGrafter"/>
</dbReference>
<feature type="binding site" evidence="13">
    <location>
        <position position="436"/>
    </location>
    <ligand>
        <name>substrate</name>
    </ligand>
</feature>
<keyword evidence="8" id="KW-0560">Oxidoreductase</keyword>
<keyword evidence="11 14" id="KW-0472">Membrane</keyword>
<comment type="caution">
    <text evidence="15">The sequence shown here is derived from an EMBL/GenBank/DDBJ whole genome shotgun (WGS) entry which is preliminary data.</text>
</comment>
<comment type="similarity">
    <text evidence="4">Belongs to the cytochrome P450 family.</text>
</comment>
<protein>
    <recommendedName>
        <fullName evidence="17">Cytochrome P450</fullName>
    </recommendedName>
</protein>
<evidence type="ECO:0000256" key="7">
    <source>
        <dbReference type="ARBA" id="ARBA00022824"/>
    </source>
</evidence>
<evidence type="ECO:0000256" key="8">
    <source>
        <dbReference type="ARBA" id="ARBA00023002"/>
    </source>
</evidence>
<evidence type="ECO:0008006" key="17">
    <source>
        <dbReference type="Google" id="ProtNLM"/>
    </source>
</evidence>
<dbReference type="SUPFAM" id="SSF48264">
    <property type="entry name" value="Cytochrome P450"/>
    <property type="match status" value="1"/>
</dbReference>
<feature type="transmembrane region" description="Helical" evidence="14">
    <location>
        <begin position="35"/>
        <end position="54"/>
    </location>
</feature>
<keyword evidence="9 12" id="KW-0408">Iron</keyword>
<proteinExistence type="inferred from homology"/>
<name>A0A813KHR7_POLGL</name>
<reference evidence="15" key="1">
    <citation type="submission" date="2021-02" db="EMBL/GenBank/DDBJ databases">
        <authorList>
            <person name="Dougan E. K."/>
            <person name="Rhodes N."/>
            <person name="Thang M."/>
            <person name="Chan C."/>
        </authorList>
    </citation>
    <scope>NUCLEOTIDE SEQUENCE</scope>
</reference>
<organism evidence="15 16">
    <name type="scientific">Polarella glacialis</name>
    <name type="common">Dinoflagellate</name>
    <dbReference type="NCBI Taxonomy" id="89957"/>
    <lineage>
        <taxon>Eukaryota</taxon>
        <taxon>Sar</taxon>
        <taxon>Alveolata</taxon>
        <taxon>Dinophyceae</taxon>
        <taxon>Suessiales</taxon>
        <taxon>Suessiaceae</taxon>
        <taxon>Polarella</taxon>
    </lineage>
</organism>
<keyword evidence="6 12" id="KW-0479">Metal-binding</keyword>
<dbReference type="PIRSF" id="PIRSF000047">
    <property type="entry name" value="Cytochrome_CYPVIIA1"/>
    <property type="match status" value="1"/>
</dbReference>
<dbReference type="PRINTS" id="PR00465">
    <property type="entry name" value="EP450IV"/>
</dbReference>
<comment type="pathway">
    <text evidence="3">Lipid metabolism; bile acid biosynthesis.</text>
</comment>
<dbReference type="GO" id="GO:0005506">
    <property type="term" value="F:iron ion binding"/>
    <property type="evidence" value="ECO:0007669"/>
    <property type="project" value="InterPro"/>
</dbReference>
<dbReference type="Proteomes" id="UP000626109">
    <property type="component" value="Unassembled WGS sequence"/>
</dbReference>
<comment type="cofactor">
    <cofactor evidence="1 12">
        <name>heme</name>
        <dbReference type="ChEBI" id="CHEBI:30413"/>
    </cofactor>
</comment>
<keyword evidence="14" id="KW-0812">Transmembrane</keyword>
<evidence type="ECO:0000313" key="15">
    <source>
        <dbReference type="EMBL" id="CAE8699355.1"/>
    </source>
</evidence>
<dbReference type="InterPro" id="IPR002403">
    <property type="entry name" value="Cyt_P450_E_grp-IV"/>
</dbReference>
<dbReference type="GO" id="GO:0016705">
    <property type="term" value="F:oxidoreductase activity, acting on paired donors, with incorporation or reduction of molecular oxygen"/>
    <property type="evidence" value="ECO:0007669"/>
    <property type="project" value="InterPro"/>
</dbReference>
<dbReference type="AlphaFoldDB" id="A0A813KHR7"/>
<dbReference type="EMBL" id="CAJNNW010029184">
    <property type="protein sequence ID" value="CAE8699355.1"/>
    <property type="molecule type" value="Genomic_DNA"/>
</dbReference>
<evidence type="ECO:0000256" key="12">
    <source>
        <dbReference type="PIRSR" id="PIRSR000047-1"/>
    </source>
</evidence>
<evidence type="ECO:0000256" key="11">
    <source>
        <dbReference type="ARBA" id="ARBA00023136"/>
    </source>
</evidence>
<evidence type="ECO:0000256" key="6">
    <source>
        <dbReference type="ARBA" id="ARBA00022723"/>
    </source>
</evidence>
<feature type="binding site" evidence="13">
    <location>
        <position position="355"/>
    </location>
    <ligand>
        <name>substrate</name>
    </ligand>
</feature>
<dbReference type="GO" id="GO:0042632">
    <property type="term" value="P:cholesterol homeostasis"/>
    <property type="evidence" value="ECO:0007669"/>
    <property type="project" value="TreeGrafter"/>
</dbReference>
<evidence type="ECO:0000256" key="9">
    <source>
        <dbReference type="ARBA" id="ARBA00023004"/>
    </source>
</evidence>
<keyword evidence="10" id="KW-0443">Lipid metabolism</keyword>
<evidence type="ECO:0000256" key="10">
    <source>
        <dbReference type="ARBA" id="ARBA00023098"/>
    </source>
</evidence>
<dbReference type="GO" id="GO:0006629">
    <property type="term" value="P:lipid metabolic process"/>
    <property type="evidence" value="ECO:0007669"/>
    <property type="project" value="UniProtKB-KW"/>
</dbReference>
<dbReference type="GO" id="GO:0020037">
    <property type="term" value="F:heme binding"/>
    <property type="evidence" value="ECO:0007669"/>
    <property type="project" value="InterPro"/>
</dbReference>
<evidence type="ECO:0000256" key="14">
    <source>
        <dbReference type="SAM" id="Phobius"/>
    </source>
</evidence>
<dbReference type="InterPro" id="IPR001128">
    <property type="entry name" value="Cyt_P450"/>
</dbReference>
<dbReference type="GO" id="GO:0005789">
    <property type="term" value="C:endoplasmic reticulum membrane"/>
    <property type="evidence" value="ECO:0007669"/>
    <property type="project" value="UniProtKB-SubCell"/>
</dbReference>
<evidence type="ECO:0000256" key="13">
    <source>
        <dbReference type="PIRSR" id="PIRSR000047-2"/>
    </source>
</evidence>
<evidence type="ECO:0000256" key="4">
    <source>
        <dbReference type="ARBA" id="ARBA00010617"/>
    </source>
</evidence>